<gene>
    <name evidence="2" type="ORF">AX774_g320</name>
</gene>
<evidence type="ECO:0000256" key="1">
    <source>
        <dbReference type="SAM" id="SignalP"/>
    </source>
</evidence>
<keyword evidence="1" id="KW-0732">Signal</keyword>
<evidence type="ECO:0000313" key="2">
    <source>
        <dbReference type="EMBL" id="OMH86091.1"/>
    </source>
</evidence>
<feature type="chain" id="PRO_5013385750" evidence="1">
    <location>
        <begin position="19"/>
        <end position="152"/>
    </location>
</feature>
<accession>A0A1R1PYT4</accession>
<name>A0A1R1PYT4_ZANCU</name>
<feature type="signal peptide" evidence="1">
    <location>
        <begin position="1"/>
        <end position="18"/>
    </location>
</feature>
<dbReference type="AlphaFoldDB" id="A0A1R1PYT4"/>
<organism evidence="2 3">
    <name type="scientific">Zancudomyces culisetae</name>
    <name type="common">Gut fungus</name>
    <name type="synonym">Smittium culisetae</name>
    <dbReference type="NCBI Taxonomy" id="1213189"/>
    <lineage>
        <taxon>Eukaryota</taxon>
        <taxon>Fungi</taxon>
        <taxon>Fungi incertae sedis</taxon>
        <taxon>Zoopagomycota</taxon>
        <taxon>Kickxellomycotina</taxon>
        <taxon>Harpellomycetes</taxon>
        <taxon>Harpellales</taxon>
        <taxon>Legeriomycetaceae</taxon>
        <taxon>Zancudomyces</taxon>
    </lineage>
</organism>
<keyword evidence="3" id="KW-1185">Reference proteome</keyword>
<evidence type="ECO:0000313" key="3">
    <source>
        <dbReference type="Proteomes" id="UP000188320"/>
    </source>
</evidence>
<sequence>MKLFVFTTILQVLSVAGARTSSKKKTCNFDGNDFEIYIGADSNDMGSVYFRYSFDGTWKNSKWAFKSGNGCWKRDCKISAYSCGEVGNCASSDTTDLPIITFNEDEFYLTINGCKTETYTFESFETEDCDDDRRSIYSCGFSGSYKGKISYK</sequence>
<comment type="caution">
    <text evidence="2">The sequence shown here is derived from an EMBL/GenBank/DDBJ whole genome shotgun (WGS) entry which is preliminary data.</text>
</comment>
<dbReference type="Proteomes" id="UP000188320">
    <property type="component" value="Unassembled WGS sequence"/>
</dbReference>
<proteinExistence type="predicted"/>
<protein>
    <submittedName>
        <fullName evidence="2">Uncharacterized protein</fullName>
    </submittedName>
</protein>
<dbReference type="EMBL" id="LSSK01000017">
    <property type="protein sequence ID" value="OMH86091.1"/>
    <property type="molecule type" value="Genomic_DNA"/>
</dbReference>
<reference evidence="3" key="1">
    <citation type="submission" date="2017-01" db="EMBL/GenBank/DDBJ databases">
        <authorList>
            <person name="Wang Y."/>
            <person name="White M."/>
            <person name="Kvist S."/>
            <person name="Moncalvo J.-M."/>
        </authorList>
    </citation>
    <scope>NUCLEOTIDE SEQUENCE [LARGE SCALE GENOMIC DNA]</scope>
    <source>
        <strain evidence="3">COL-18-3</strain>
    </source>
</reference>